<sequence>MAVLRSSKLFTWMAIAAIIAAAIIPQPAAADPTVDELHELLEKDCRFTKSTENWSV</sequence>
<name>A0A8J4GZD9_9BACL</name>
<feature type="signal peptide" evidence="1">
    <location>
        <begin position="1"/>
        <end position="30"/>
    </location>
</feature>
<keyword evidence="3" id="KW-1185">Reference proteome</keyword>
<accession>A0A8J4GZD9</accession>
<dbReference type="Proteomes" id="UP000677918">
    <property type="component" value="Unassembled WGS sequence"/>
</dbReference>
<dbReference type="AlphaFoldDB" id="A0A8J4GZD9"/>
<dbReference type="RefSeq" id="WP_213410600.1">
    <property type="nucleotide sequence ID" value="NZ_BOVK01000011.1"/>
</dbReference>
<feature type="chain" id="PRO_5035324851" evidence="1">
    <location>
        <begin position="31"/>
        <end position="56"/>
    </location>
</feature>
<reference evidence="2" key="1">
    <citation type="submission" date="2021-04" db="EMBL/GenBank/DDBJ databases">
        <title>Draft genome sequence of Xylanibacillus composti strain K13.</title>
        <authorList>
            <person name="Uke A."/>
            <person name="Chhe C."/>
            <person name="Baramee S."/>
            <person name="Kosugi A."/>
        </authorList>
    </citation>
    <scope>NUCLEOTIDE SEQUENCE</scope>
    <source>
        <strain evidence="2">K13</strain>
    </source>
</reference>
<organism evidence="2 3">
    <name type="scientific">Xylanibacillus composti</name>
    <dbReference type="NCBI Taxonomy" id="1572762"/>
    <lineage>
        <taxon>Bacteria</taxon>
        <taxon>Bacillati</taxon>
        <taxon>Bacillota</taxon>
        <taxon>Bacilli</taxon>
        <taxon>Bacillales</taxon>
        <taxon>Paenibacillaceae</taxon>
        <taxon>Xylanibacillus</taxon>
    </lineage>
</organism>
<dbReference type="EMBL" id="BOVK01000011">
    <property type="protein sequence ID" value="GIQ67979.1"/>
    <property type="molecule type" value="Genomic_DNA"/>
</dbReference>
<comment type="caution">
    <text evidence="2">The sequence shown here is derived from an EMBL/GenBank/DDBJ whole genome shotgun (WGS) entry which is preliminary data.</text>
</comment>
<evidence type="ECO:0000256" key="1">
    <source>
        <dbReference type="SAM" id="SignalP"/>
    </source>
</evidence>
<protein>
    <submittedName>
        <fullName evidence="2">Uncharacterized protein</fullName>
    </submittedName>
</protein>
<gene>
    <name evidence="2" type="ORF">XYCOK13_08030</name>
</gene>
<keyword evidence="1" id="KW-0732">Signal</keyword>
<evidence type="ECO:0000313" key="2">
    <source>
        <dbReference type="EMBL" id="GIQ67979.1"/>
    </source>
</evidence>
<proteinExistence type="predicted"/>
<evidence type="ECO:0000313" key="3">
    <source>
        <dbReference type="Proteomes" id="UP000677918"/>
    </source>
</evidence>